<dbReference type="Gene3D" id="3.30.310.50">
    <property type="entry name" value="Alpha-D-phosphohexomutase, C-terminal domain"/>
    <property type="match status" value="1"/>
</dbReference>
<dbReference type="SUPFAM" id="SSF55957">
    <property type="entry name" value="Phosphoglucomutase, C-terminal domain"/>
    <property type="match status" value="1"/>
</dbReference>
<evidence type="ECO:0008006" key="5">
    <source>
        <dbReference type="Google" id="ProtNLM"/>
    </source>
</evidence>
<dbReference type="GO" id="GO:0006048">
    <property type="term" value="P:UDP-N-acetylglucosamine biosynthetic process"/>
    <property type="evidence" value="ECO:0007669"/>
    <property type="project" value="TreeGrafter"/>
</dbReference>
<feature type="domain" description="Alpha-D-phosphohexomutase C-terminal" evidence="1">
    <location>
        <begin position="144"/>
        <end position="180"/>
    </location>
</feature>
<organism evidence="3 4">
    <name type="scientific">Centaurea solstitialis</name>
    <name type="common">yellow star-thistle</name>
    <dbReference type="NCBI Taxonomy" id="347529"/>
    <lineage>
        <taxon>Eukaryota</taxon>
        <taxon>Viridiplantae</taxon>
        <taxon>Streptophyta</taxon>
        <taxon>Embryophyta</taxon>
        <taxon>Tracheophyta</taxon>
        <taxon>Spermatophyta</taxon>
        <taxon>Magnoliopsida</taxon>
        <taxon>eudicotyledons</taxon>
        <taxon>Gunneridae</taxon>
        <taxon>Pentapetalae</taxon>
        <taxon>asterids</taxon>
        <taxon>campanulids</taxon>
        <taxon>Asterales</taxon>
        <taxon>Asteraceae</taxon>
        <taxon>Carduoideae</taxon>
        <taxon>Cardueae</taxon>
        <taxon>Centaureinae</taxon>
        <taxon>Centaurea</taxon>
    </lineage>
</organism>
<dbReference type="InterPro" id="IPR005843">
    <property type="entry name" value="A-D-PHexomutase_C"/>
</dbReference>
<reference evidence="3" key="1">
    <citation type="submission" date="2023-03" db="EMBL/GenBank/DDBJ databases">
        <title>Chromosome-scale reference genome and RAD-based genetic map of yellow starthistle (Centaurea solstitialis) reveal putative structural variation and QTLs associated with invader traits.</title>
        <authorList>
            <person name="Reatini B."/>
            <person name="Cang F.A."/>
            <person name="Jiang Q."/>
            <person name="Mckibben M.T.W."/>
            <person name="Barker M.S."/>
            <person name="Rieseberg L.H."/>
            <person name="Dlugosch K.M."/>
        </authorList>
    </citation>
    <scope>NUCLEOTIDE SEQUENCE</scope>
    <source>
        <strain evidence="3">CAN-66</strain>
        <tissue evidence="3">Leaf</tissue>
    </source>
</reference>
<keyword evidence="4" id="KW-1185">Reference proteome</keyword>
<dbReference type="InterPro" id="IPR049022">
    <property type="entry name" value="AMG1_III"/>
</dbReference>
<dbReference type="PANTHER" id="PTHR45955:SF1">
    <property type="entry name" value="PHOSPHOACETYLGLUCOSAMINE MUTASE"/>
    <property type="match status" value="1"/>
</dbReference>
<evidence type="ECO:0000259" key="2">
    <source>
        <dbReference type="Pfam" id="PF21404"/>
    </source>
</evidence>
<evidence type="ECO:0000313" key="4">
    <source>
        <dbReference type="Proteomes" id="UP001172457"/>
    </source>
</evidence>
<feature type="domain" description="Phosphoacetylglucosamine mutase AMG1" evidence="2">
    <location>
        <begin position="5"/>
        <end position="88"/>
    </location>
</feature>
<evidence type="ECO:0000313" key="3">
    <source>
        <dbReference type="EMBL" id="KAJ9556066.1"/>
    </source>
</evidence>
<dbReference type="AlphaFoldDB" id="A0AA38TL84"/>
<dbReference type="InterPro" id="IPR036900">
    <property type="entry name" value="A-D-PHexomutase_C_sf"/>
</dbReference>
<sequence>MYNITLNCLTTPTGVKYLHGKAEEYGIRIYFEAIWSWNHIIFGAPFKLVERTSLLQQQKAASKLINQAVGDALSGLLLVEAILQHMGWSVSVDKWNELYHDLPSRQLKSRIECGNDIRRNECHKTPRHSRSHKCNNVIRAEKYPQAGCFVRPSGTEDVVRVYAEANKQEAAAEVAASVAKLVNQFLGLPAS</sequence>
<accession>A0AA38TL84</accession>
<gene>
    <name evidence="3" type="ORF">OSB04_010680</name>
</gene>
<dbReference type="Pfam" id="PF00408">
    <property type="entry name" value="PGM_PMM_IV"/>
    <property type="match status" value="1"/>
</dbReference>
<name>A0AA38TL84_9ASTR</name>
<comment type="caution">
    <text evidence="3">The sequence shown here is derived from an EMBL/GenBank/DDBJ whole genome shotgun (WGS) entry which is preliminary data.</text>
</comment>
<dbReference type="GO" id="GO:0004610">
    <property type="term" value="F:phosphoacetylglucosamine mutase activity"/>
    <property type="evidence" value="ECO:0007669"/>
    <property type="project" value="TreeGrafter"/>
</dbReference>
<dbReference type="EMBL" id="JARYMX010000003">
    <property type="protein sequence ID" value="KAJ9556066.1"/>
    <property type="molecule type" value="Genomic_DNA"/>
</dbReference>
<dbReference type="PANTHER" id="PTHR45955">
    <property type="entry name" value="PHOSPHOACETYLGLUCOSAMINE MUTASE"/>
    <property type="match status" value="1"/>
</dbReference>
<protein>
    <recommendedName>
        <fullName evidence="5">Phosphoglucomutase</fullName>
    </recommendedName>
</protein>
<proteinExistence type="predicted"/>
<dbReference type="Proteomes" id="UP001172457">
    <property type="component" value="Chromosome 3"/>
</dbReference>
<evidence type="ECO:0000259" key="1">
    <source>
        <dbReference type="Pfam" id="PF00408"/>
    </source>
</evidence>
<dbReference type="Pfam" id="PF21404">
    <property type="entry name" value="AMG1_III"/>
    <property type="match status" value="1"/>
</dbReference>